<gene>
    <name evidence="4" type="primary">sseA</name>
    <name evidence="4" type="ORF">GHNINEIG_02168</name>
</gene>
<dbReference type="Gene3D" id="3.40.250.10">
    <property type="entry name" value="Rhodanese-like domain"/>
    <property type="match status" value="2"/>
</dbReference>
<protein>
    <submittedName>
        <fullName evidence="4">Thiosulfate sulfurtransferase SseA</fullName>
        <ecNumber evidence="4">2.8.1.1</ecNumber>
    </submittedName>
</protein>
<keyword evidence="4" id="KW-0808">Transferase</keyword>
<dbReference type="AlphaFoldDB" id="A0A4P7P1R4"/>
<dbReference type="Pfam" id="PF00581">
    <property type="entry name" value="Rhodanese"/>
    <property type="match status" value="2"/>
</dbReference>
<feature type="domain" description="Rhodanese" evidence="3">
    <location>
        <begin position="174"/>
        <end position="285"/>
    </location>
</feature>
<dbReference type="GO" id="GO:0004792">
    <property type="term" value="F:thiosulfate-cyanide sulfurtransferase activity"/>
    <property type="evidence" value="ECO:0007669"/>
    <property type="project" value="UniProtKB-EC"/>
</dbReference>
<dbReference type="OrthoDB" id="9781034at2"/>
<name>A0A4P7P1R4_9GAMM</name>
<proteinExistence type="predicted"/>
<dbReference type="CDD" id="cd01448">
    <property type="entry name" value="TST_Repeat_1"/>
    <property type="match status" value="1"/>
</dbReference>
<feature type="chain" id="PRO_5020455924" evidence="2">
    <location>
        <begin position="23"/>
        <end position="294"/>
    </location>
</feature>
<dbReference type="PROSITE" id="PS50206">
    <property type="entry name" value="RHODANESE_3"/>
    <property type="match status" value="2"/>
</dbReference>
<keyword evidence="2" id="KW-0732">Signal</keyword>
<dbReference type="SUPFAM" id="SSF52821">
    <property type="entry name" value="Rhodanese/Cell cycle control phosphatase"/>
    <property type="match status" value="2"/>
</dbReference>
<evidence type="ECO:0000313" key="4">
    <source>
        <dbReference type="EMBL" id="QBZ84093.1"/>
    </source>
</evidence>
<dbReference type="SMART" id="SM00450">
    <property type="entry name" value="RHOD"/>
    <property type="match status" value="2"/>
</dbReference>
<evidence type="ECO:0000313" key="5">
    <source>
        <dbReference type="Proteomes" id="UP000296201"/>
    </source>
</evidence>
<keyword evidence="5" id="KW-1185">Reference proteome</keyword>
<organism evidence="4 5">
    <name type="scientific">Hydrogenovibrio crunogenus</name>
    <dbReference type="NCBI Taxonomy" id="39765"/>
    <lineage>
        <taxon>Bacteria</taxon>
        <taxon>Pseudomonadati</taxon>
        <taxon>Pseudomonadota</taxon>
        <taxon>Gammaproteobacteria</taxon>
        <taxon>Thiotrichales</taxon>
        <taxon>Piscirickettsiaceae</taxon>
        <taxon>Hydrogenovibrio</taxon>
    </lineage>
</organism>
<evidence type="ECO:0000256" key="1">
    <source>
        <dbReference type="ARBA" id="ARBA00022737"/>
    </source>
</evidence>
<dbReference type="InterPro" id="IPR036873">
    <property type="entry name" value="Rhodanese-like_dom_sf"/>
</dbReference>
<accession>A0A4P7P1R4</accession>
<dbReference type="Proteomes" id="UP000296201">
    <property type="component" value="Chromosome"/>
</dbReference>
<dbReference type="InterPro" id="IPR001763">
    <property type="entry name" value="Rhodanese-like_dom"/>
</dbReference>
<feature type="domain" description="Rhodanese" evidence="3">
    <location>
        <begin position="37"/>
        <end position="144"/>
    </location>
</feature>
<dbReference type="PANTHER" id="PTHR43855">
    <property type="entry name" value="THIOSULFATE SULFURTRANSFERASE"/>
    <property type="match status" value="1"/>
</dbReference>
<keyword evidence="1" id="KW-0677">Repeat</keyword>
<dbReference type="PANTHER" id="PTHR43855:SF1">
    <property type="entry name" value="THIOSULFATE SULFURTRANSFERASE"/>
    <property type="match status" value="1"/>
</dbReference>
<evidence type="ECO:0000256" key="2">
    <source>
        <dbReference type="SAM" id="SignalP"/>
    </source>
</evidence>
<sequence length="294" mass="33466" precursor="true">MSWWKKQLGILFFCLCSTPLYAQSLLFAPEQLKNALTNNSVTILDARSPDQYQQGHIPGSRNFPVDWTYQHKRLNGKIISPNQVQIILRRLGLDREMPIVIYDEGALVDAARLFWTLEVYGFTHVQVLNQGYDYWAAQNYPINEEVPKVRPSDYVPVINHKRLATKFSTQIATQNPNQVVIDARPEPAYMGLKSHAKRFGHIPKAINIPASHNIDSNNHFAKISSVTQLKNVYAHIPKDKKVVLYCAIGRISATNYLALRELGYDVANYDASWLEWGNDFSLPIVNPSQSEAKK</sequence>
<dbReference type="EC" id="2.8.1.1" evidence="4"/>
<evidence type="ECO:0000259" key="3">
    <source>
        <dbReference type="PROSITE" id="PS50206"/>
    </source>
</evidence>
<reference evidence="4 5" key="1">
    <citation type="submission" date="2018-08" db="EMBL/GenBank/DDBJ databases">
        <title>Horizontal acquisition of hydrogen conversion ability and other habitat adaptations in Hydrogenovibrio crunogenus strains.</title>
        <authorList>
            <person name="Gonnella G."/>
            <person name="Adam N."/>
            <person name="Perner M."/>
        </authorList>
    </citation>
    <scope>NUCLEOTIDE SEQUENCE [LARGE SCALE GENOMIC DNA]</scope>
    <source>
        <strain evidence="4 5">SP-41</strain>
    </source>
</reference>
<feature type="signal peptide" evidence="2">
    <location>
        <begin position="1"/>
        <end position="22"/>
    </location>
</feature>
<dbReference type="EMBL" id="CP032096">
    <property type="protein sequence ID" value="QBZ84093.1"/>
    <property type="molecule type" value="Genomic_DNA"/>
</dbReference>
<dbReference type="InterPro" id="IPR051126">
    <property type="entry name" value="Thiosulfate_sulfurtransferase"/>
</dbReference>